<evidence type="ECO:0000313" key="3">
    <source>
        <dbReference type="Proteomes" id="UP000239590"/>
    </source>
</evidence>
<comment type="caution">
    <text evidence="2">The sequence shown here is derived from an EMBL/GenBank/DDBJ whole genome shotgun (WGS) entry which is preliminary data.</text>
</comment>
<evidence type="ECO:0000313" key="2">
    <source>
        <dbReference type="EMBL" id="PQA59708.1"/>
    </source>
</evidence>
<feature type="transmembrane region" description="Helical" evidence="1">
    <location>
        <begin position="51"/>
        <end position="71"/>
    </location>
</feature>
<feature type="transmembrane region" description="Helical" evidence="1">
    <location>
        <begin position="77"/>
        <end position="94"/>
    </location>
</feature>
<keyword evidence="3" id="KW-1185">Reference proteome</keyword>
<keyword evidence="1" id="KW-1133">Transmembrane helix</keyword>
<feature type="transmembrane region" description="Helical" evidence="1">
    <location>
        <begin position="20"/>
        <end position="39"/>
    </location>
</feature>
<protein>
    <submittedName>
        <fullName evidence="2">Uncharacterized protein</fullName>
    </submittedName>
</protein>
<gene>
    <name evidence="2" type="ORF">C5O19_08770</name>
</gene>
<accession>A0A2S7IQ00</accession>
<keyword evidence="1" id="KW-0472">Membrane</keyword>
<reference evidence="3" key="1">
    <citation type="submission" date="2018-02" db="EMBL/GenBank/DDBJ databases">
        <title>Genome sequencing of Solimonas sp. HR-BB.</title>
        <authorList>
            <person name="Lee Y."/>
            <person name="Jeon C.O."/>
        </authorList>
    </citation>
    <scope>NUCLEOTIDE SEQUENCE [LARGE SCALE GENOMIC DNA]</scope>
    <source>
        <strain evidence="3">HR-U</strain>
    </source>
</reference>
<dbReference type="EMBL" id="PTRA01000001">
    <property type="protein sequence ID" value="PQA59708.1"/>
    <property type="molecule type" value="Genomic_DNA"/>
</dbReference>
<keyword evidence="1" id="KW-0812">Transmembrane</keyword>
<organism evidence="2 3">
    <name type="scientific">Siphonobacter curvatus</name>
    <dbReference type="NCBI Taxonomy" id="2094562"/>
    <lineage>
        <taxon>Bacteria</taxon>
        <taxon>Pseudomonadati</taxon>
        <taxon>Bacteroidota</taxon>
        <taxon>Cytophagia</taxon>
        <taxon>Cytophagales</taxon>
        <taxon>Cytophagaceae</taxon>
        <taxon>Siphonobacter</taxon>
    </lineage>
</organism>
<dbReference type="Proteomes" id="UP000239590">
    <property type="component" value="Unassembled WGS sequence"/>
</dbReference>
<evidence type="ECO:0000256" key="1">
    <source>
        <dbReference type="SAM" id="Phobius"/>
    </source>
</evidence>
<sequence>MVFIVYLATQEQVFNAASLFYAGLYAVFLPLTLLLFLFIPMYWALKIKQPLLFILTMGGILVAEYALYTFLISDDRINSLVNSMISLLFVPVFFPEPLGIKYKRSDFYQRSYF</sequence>
<dbReference type="AlphaFoldDB" id="A0A2S7IQ00"/>
<name>A0A2S7IQ00_9BACT</name>
<proteinExistence type="predicted"/>